<feature type="chain" id="PRO_5022232248" evidence="1">
    <location>
        <begin position="23"/>
        <end position="458"/>
    </location>
</feature>
<dbReference type="NCBIfam" id="TIGR04514">
    <property type="entry name" value="GWxTD_dom"/>
    <property type="match status" value="1"/>
</dbReference>
<organism evidence="3 4">
    <name type="scientific">candidate division TA06 bacterium</name>
    <dbReference type="NCBI Taxonomy" id="2250710"/>
    <lineage>
        <taxon>Bacteria</taxon>
        <taxon>Bacteria division TA06</taxon>
    </lineage>
</organism>
<dbReference type="Pfam" id="PF20094">
    <property type="entry name" value="GWxTD_dom"/>
    <property type="match status" value="1"/>
</dbReference>
<evidence type="ECO:0000256" key="1">
    <source>
        <dbReference type="SAM" id="SignalP"/>
    </source>
</evidence>
<dbReference type="AlphaFoldDB" id="A0A523UN64"/>
<dbReference type="Proteomes" id="UP000315525">
    <property type="component" value="Unassembled WGS sequence"/>
</dbReference>
<gene>
    <name evidence="3" type="ORF">E3J62_11645</name>
</gene>
<evidence type="ECO:0000313" key="3">
    <source>
        <dbReference type="EMBL" id="TET43992.1"/>
    </source>
</evidence>
<feature type="domain" description="GWxTD" evidence="2">
    <location>
        <begin position="333"/>
        <end position="441"/>
    </location>
</feature>
<accession>A0A523UN64</accession>
<feature type="signal peptide" evidence="1">
    <location>
        <begin position="1"/>
        <end position="22"/>
    </location>
</feature>
<name>A0A523UN64_UNCT6</name>
<evidence type="ECO:0000259" key="2">
    <source>
        <dbReference type="Pfam" id="PF20094"/>
    </source>
</evidence>
<evidence type="ECO:0000313" key="4">
    <source>
        <dbReference type="Proteomes" id="UP000315525"/>
    </source>
</evidence>
<keyword evidence="1" id="KW-0732">Signal</keyword>
<proteinExistence type="predicted"/>
<protein>
    <submittedName>
        <fullName evidence="3">GWxTD domain-containing protein</fullName>
    </submittedName>
</protein>
<dbReference type="InterPro" id="IPR030959">
    <property type="entry name" value="GWxTD_dom"/>
</dbReference>
<dbReference type="EMBL" id="SOJN01000142">
    <property type="protein sequence ID" value="TET43992.1"/>
    <property type="molecule type" value="Genomic_DNA"/>
</dbReference>
<sequence>MKTITLVLVLWLILLFSFCAYASQPPQHFPAESKGDLDFVVDAVRFRNPAGINLLQVFYDLPYGQLSLGEKKESGYAVEFQIDVEVKSTSTGNVQKSSWTSSSQVRSKEEALRKKLSGVDQFEIELKGGVYELSLTIKDLNSKRSGSAVGRIEFPELGSVLALSDVQLATSITVDTIGSNFTRGNIKVIPNPKRVFGDNLRFLYPHFEIYNMKFDAANPGTYSTTYSILNEQGEVVTTLPPTQSEKLGHTGVGASAVNVLGLLPGRYLLQVEIKDSSTGQSAKATSSFEVARLKPRRPLMGGWAEEYFDRIDLLAGQDTFRFMRSLSPNGQEQFLIDFWLRRDPTPGTPQNEFFDAFAARVKEADEMFRSGLERGIASDRGKIYIKYGKPDDTESYPTDPDYPAHEDWFYYREGGIQFIFSDISGIGKYELVYSSTEDEFFDPNWRQYIDEAFIKKQR</sequence>
<reference evidence="3 4" key="1">
    <citation type="submission" date="2019-03" db="EMBL/GenBank/DDBJ databases">
        <title>Metabolic potential of uncultured bacteria and archaea associated with petroleum seepage in deep-sea sediments.</title>
        <authorList>
            <person name="Dong X."/>
            <person name="Hubert C."/>
        </authorList>
    </citation>
    <scope>NUCLEOTIDE SEQUENCE [LARGE SCALE GENOMIC DNA]</scope>
    <source>
        <strain evidence="3">E44_bin18</strain>
    </source>
</reference>
<comment type="caution">
    <text evidence="3">The sequence shown here is derived from an EMBL/GenBank/DDBJ whole genome shotgun (WGS) entry which is preliminary data.</text>
</comment>